<feature type="signal peptide" evidence="1">
    <location>
        <begin position="1"/>
        <end position="21"/>
    </location>
</feature>
<dbReference type="Proteomes" id="UP001320603">
    <property type="component" value="Chromosome"/>
</dbReference>
<evidence type="ECO:0000259" key="2">
    <source>
        <dbReference type="Pfam" id="PF13568"/>
    </source>
</evidence>
<evidence type="ECO:0000313" key="4">
    <source>
        <dbReference type="Proteomes" id="UP001320603"/>
    </source>
</evidence>
<sequence>MKIRQWIIGSCLALVSLASPAQSIMEVYDKPCSFSVRVGFNSSFPVIHSFMLDDQAIDHFRLHYKVGYMASVLCSINMNRFFIQPAVNWERSSSEIQFAWPQTEDIYPSGSISVYDHKIDAEYNSIAVPVLVGYHLVKEGPYGLNFKLGPKGVYHYKKQQSGSGPQAIITHQDDNINYAVDLVTAVGVTIGRLFLDFSYEFELHKTQSTYTYQSLTQNQAGILSIQQRRNALSFSLGIIF</sequence>
<dbReference type="Pfam" id="PF13568">
    <property type="entry name" value="OMP_b-brl_2"/>
    <property type="match status" value="1"/>
</dbReference>
<evidence type="ECO:0000313" key="3">
    <source>
        <dbReference type="EMBL" id="WWV66889.1"/>
    </source>
</evidence>
<evidence type="ECO:0000256" key="1">
    <source>
        <dbReference type="SAM" id="SignalP"/>
    </source>
</evidence>
<protein>
    <submittedName>
        <fullName evidence="3">Porin family protein</fullName>
    </submittedName>
</protein>
<proteinExistence type="predicted"/>
<dbReference type="InterPro" id="IPR025665">
    <property type="entry name" value="Beta-barrel_OMP_2"/>
</dbReference>
<dbReference type="EMBL" id="CP146284">
    <property type="protein sequence ID" value="WWV66889.1"/>
    <property type="molecule type" value="Genomic_DNA"/>
</dbReference>
<feature type="chain" id="PRO_5045113173" evidence="1">
    <location>
        <begin position="22"/>
        <end position="240"/>
    </location>
</feature>
<feature type="domain" description="Outer membrane protein beta-barrel" evidence="2">
    <location>
        <begin position="33"/>
        <end position="205"/>
    </location>
</feature>
<keyword evidence="4" id="KW-1185">Reference proteome</keyword>
<reference evidence="3 4" key="1">
    <citation type="submission" date="2024-02" db="EMBL/GenBank/DDBJ databases">
        <title>Whole genome sequencing of Parabacteroides sp. AD58.</title>
        <authorList>
            <person name="Chaplin A.V."/>
            <person name="Pikina A.P."/>
            <person name="Sokolova S.R."/>
            <person name="Korostin D.O."/>
            <person name="Efimov B.A."/>
        </authorList>
    </citation>
    <scope>NUCLEOTIDE SEQUENCE [LARGE SCALE GENOMIC DNA]</scope>
    <source>
        <strain evidence="3 4">AD58</strain>
    </source>
</reference>
<organism evidence="3 4">
    <name type="scientific">Parabacteroides absconsus</name>
    <dbReference type="NCBI Taxonomy" id="2951805"/>
    <lineage>
        <taxon>Bacteria</taxon>
        <taxon>Pseudomonadati</taxon>
        <taxon>Bacteroidota</taxon>
        <taxon>Bacteroidia</taxon>
        <taxon>Bacteroidales</taxon>
        <taxon>Tannerellaceae</taxon>
        <taxon>Parabacteroides</taxon>
    </lineage>
</organism>
<name>A0ABZ2ILJ6_9BACT</name>
<gene>
    <name evidence="3" type="ORF">NEE14_002545</name>
</gene>
<keyword evidence="1" id="KW-0732">Signal</keyword>
<dbReference type="RefSeq" id="WP_251968276.1">
    <property type="nucleotide sequence ID" value="NZ_CP146284.1"/>
</dbReference>
<accession>A0ABZ2ILJ6</accession>